<dbReference type="Proteomes" id="UP000622687">
    <property type="component" value="Unassembled WGS sequence"/>
</dbReference>
<sequence>MKKRSNLTSRYIKSKAKYFGFLNKDSLELHYWVYELFYHIQKRTNSRCILKGGAASQLYLPMGWQRCTNDIDCATDLSPKELQKVMKSIKDDFTRNGLNSSYREYIPRNIKPHHRIIPMMTFIFDIPFVFKTKKRFKYPGIKVDFLFLNISKLHKTKLISNETLGLKLNYVPIAIDKYSTISDKLITLASNSLGLESFKLEALYKNIYDLYCLINTYNDLESFKIISDRIKDSLNIEIEMKKGEYITIDSLLTDILFTLYDIATFSLRVKNSELPLQIIKFQDNTMQKEVRERLNVDMWSIMCLYLYIWVFSIRTYIKDKDYSRLQGINSVIDQYEYFASLMKKERRAFKRELNDQIKIKDPNLILEGTGNPLRLIYLNYILDNLKPNWI</sequence>
<reference evidence="2" key="1">
    <citation type="submission" date="2020-12" db="EMBL/GenBank/DDBJ databases">
        <title>Clostridium thailandense sp. nov., a novel acetogenic bacterium isolated from peat land soil in Thailand.</title>
        <authorList>
            <person name="Chaikitkaew S."/>
            <person name="Birkeland N.K."/>
        </authorList>
    </citation>
    <scope>NUCLEOTIDE SEQUENCE</scope>
    <source>
        <strain evidence="2">DSM 17425</strain>
    </source>
</reference>
<keyword evidence="3" id="KW-1185">Reference proteome</keyword>
<gene>
    <name evidence="2" type="ORF">I6U51_14640</name>
</gene>
<protein>
    <submittedName>
        <fullName evidence="2">Nucleotidyl transferase AbiEii/AbiGii toxin family protein</fullName>
    </submittedName>
</protein>
<name>A0A934HSX8_9CLOT</name>
<evidence type="ECO:0000313" key="2">
    <source>
        <dbReference type="EMBL" id="MBI6873921.1"/>
    </source>
</evidence>
<dbReference type="Pfam" id="PF08843">
    <property type="entry name" value="AbiEii"/>
    <property type="match status" value="1"/>
</dbReference>
<keyword evidence="2" id="KW-0808">Transferase</keyword>
<evidence type="ECO:0000256" key="1">
    <source>
        <dbReference type="SAM" id="Phobius"/>
    </source>
</evidence>
<organism evidence="2 3">
    <name type="scientific">Clostridium aciditolerans</name>
    <dbReference type="NCBI Taxonomy" id="339861"/>
    <lineage>
        <taxon>Bacteria</taxon>
        <taxon>Bacillati</taxon>
        <taxon>Bacillota</taxon>
        <taxon>Clostridia</taxon>
        <taxon>Eubacteriales</taxon>
        <taxon>Clostridiaceae</taxon>
        <taxon>Clostridium</taxon>
    </lineage>
</organism>
<keyword evidence="1" id="KW-1133">Transmembrane helix</keyword>
<comment type="caution">
    <text evidence="2">The sequence shown here is derived from an EMBL/GenBank/DDBJ whole genome shotgun (WGS) entry which is preliminary data.</text>
</comment>
<dbReference type="EMBL" id="JAEEGB010000016">
    <property type="protein sequence ID" value="MBI6873921.1"/>
    <property type="molecule type" value="Genomic_DNA"/>
</dbReference>
<proteinExistence type="predicted"/>
<keyword evidence="1" id="KW-0472">Membrane</keyword>
<accession>A0A934HSX8</accession>
<keyword evidence="1" id="KW-0812">Transmembrane</keyword>
<dbReference type="RefSeq" id="WP_211143341.1">
    <property type="nucleotide sequence ID" value="NZ_JAEEGB010000016.1"/>
</dbReference>
<dbReference type="InterPro" id="IPR014942">
    <property type="entry name" value="AbiEii"/>
</dbReference>
<dbReference type="AlphaFoldDB" id="A0A934HSX8"/>
<dbReference type="GO" id="GO:0016740">
    <property type="term" value="F:transferase activity"/>
    <property type="evidence" value="ECO:0007669"/>
    <property type="project" value="UniProtKB-KW"/>
</dbReference>
<feature type="transmembrane region" description="Helical" evidence="1">
    <location>
        <begin position="298"/>
        <end position="317"/>
    </location>
</feature>
<evidence type="ECO:0000313" key="3">
    <source>
        <dbReference type="Proteomes" id="UP000622687"/>
    </source>
</evidence>